<dbReference type="AlphaFoldDB" id="K0J3N7"/>
<dbReference type="STRING" id="698758.AXY_16350"/>
<feature type="transmembrane region" description="Helical" evidence="1">
    <location>
        <begin position="6"/>
        <end position="24"/>
    </location>
</feature>
<dbReference type="HOGENOM" id="CLU_053476_0_0_9"/>
<keyword evidence="1" id="KW-0472">Membrane</keyword>
<accession>K0J3N7</accession>
<reference evidence="2 3" key="1">
    <citation type="submission" date="2011-01" db="EMBL/GenBank/DDBJ databases">
        <title>Whole genome sequence of Amphibacillus xylinus NBRC 15112.</title>
        <authorList>
            <person name="Nakazawa H."/>
            <person name="Katano Y."/>
            <person name="Nakamura S."/>
            <person name="Sasagawa M."/>
            <person name="Fukada J."/>
            <person name="Arai T."/>
            <person name="Sasakura N."/>
            <person name="Mochizuki D."/>
            <person name="Hosoyama A."/>
            <person name="Harada K."/>
            <person name="Horikawa H."/>
            <person name="Kato Y."/>
            <person name="Harada T."/>
            <person name="Sasaki K."/>
            <person name="Sekiguchi M."/>
            <person name="Hodoyama M."/>
            <person name="Nishiko R."/>
            <person name="Narita H."/>
            <person name="Hanamaki A."/>
            <person name="Hata C."/>
            <person name="Konno Y."/>
            <person name="Niimura Y."/>
            <person name="Yamazaki S."/>
            <person name="Fujita N."/>
        </authorList>
    </citation>
    <scope>NUCLEOTIDE SEQUENCE [LARGE SCALE GENOMIC DNA]</scope>
    <source>
        <strain evidence="3">ATCC 51415 / DSM 6626 / JCM 7361 / LMG 17667 / NBRC 15112 / Ep01</strain>
    </source>
</reference>
<evidence type="ECO:0000256" key="1">
    <source>
        <dbReference type="SAM" id="Phobius"/>
    </source>
</evidence>
<protein>
    <submittedName>
        <fullName evidence="2">Uncharacterized protein</fullName>
    </submittedName>
</protein>
<organism evidence="2 3">
    <name type="scientific">Amphibacillus xylanus (strain ATCC 51415 / DSM 6626 / JCM 7361 / LMG 17667 / NBRC 15112 / Ep01)</name>
    <dbReference type="NCBI Taxonomy" id="698758"/>
    <lineage>
        <taxon>Bacteria</taxon>
        <taxon>Bacillati</taxon>
        <taxon>Bacillota</taxon>
        <taxon>Bacilli</taxon>
        <taxon>Bacillales</taxon>
        <taxon>Bacillaceae</taxon>
        <taxon>Amphibacillus</taxon>
    </lineage>
</organism>
<sequence length="336" mass="38803">MPITILSLIIIITIAIYTIYHYKLNEAKLAYTKAEEALLLSDYQLANQYIDESIETLPRFNQAQQLKQFTQFSVEILDQLSETDSNQDKLRLIIQAKNDLAHFTGEAVDIFRQQLLSTQAEIQIEMVKARLAQNPSVDDLPLLLWEANSIQDPEAYQLVRRIRDQLIAHTTDQAYQYLNKNQFSQAQSIVENGLYYAPNDLKLSSLLNSIEKEKAAFIATQEERLEQAFYQYEVEQQVNQNEAIEELEIDFKVNSDDQLVVSGQLKSVATVPIHAIFVHYTLFDDELNELKSNEIYVYPETLYPGEIGKFDHIHFDQELIDKTTSVQVTSITWLLQ</sequence>
<gene>
    <name evidence="2" type="ordered locus">AXY_16350</name>
</gene>
<dbReference type="eggNOG" id="COG4640">
    <property type="taxonomic scope" value="Bacteria"/>
</dbReference>
<name>K0J3N7_AMPXN</name>
<dbReference type="RefSeq" id="WP_015010362.1">
    <property type="nucleotide sequence ID" value="NC_018704.1"/>
</dbReference>
<proteinExistence type="predicted"/>
<keyword evidence="1" id="KW-1133">Transmembrane helix</keyword>
<dbReference type="KEGG" id="axl:AXY_16350"/>
<keyword evidence="1" id="KW-0812">Transmembrane</keyword>
<evidence type="ECO:0000313" key="3">
    <source>
        <dbReference type="Proteomes" id="UP000006294"/>
    </source>
</evidence>
<dbReference type="EMBL" id="AP012050">
    <property type="protein sequence ID" value="BAM47767.1"/>
    <property type="molecule type" value="Genomic_DNA"/>
</dbReference>
<evidence type="ECO:0000313" key="2">
    <source>
        <dbReference type="EMBL" id="BAM47767.1"/>
    </source>
</evidence>
<dbReference type="Proteomes" id="UP000006294">
    <property type="component" value="Chromosome"/>
</dbReference>
<keyword evidence="3" id="KW-1185">Reference proteome</keyword>